<accession>A0A2U8WV38</accession>
<organism evidence="2 3">
    <name type="scientific">Methylobacterium terrae</name>
    <dbReference type="NCBI Taxonomy" id="2202827"/>
    <lineage>
        <taxon>Bacteria</taxon>
        <taxon>Pseudomonadati</taxon>
        <taxon>Pseudomonadota</taxon>
        <taxon>Alphaproteobacteria</taxon>
        <taxon>Hyphomicrobiales</taxon>
        <taxon>Methylobacteriaceae</taxon>
        <taxon>Methylobacterium</taxon>
    </lineage>
</organism>
<dbReference type="AlphaFoldDB" id="A0A2U8WV38"/>
<dbReference type="PANTHER" id="PTHR42663:SF4">
    <property type="entry name" value="SLL1036 PROTEIN"/>
    <property type="match status" value="1"/>
</dbReference>
<dbReference type="RefSeq" id="WP_109962223.1">
    <property type="nucleotide sequence ID" value="NZ_CP029553.1"/>
</dbReference>
<evidence type="ECO:0000259" key="1">
    <source>
        <dbReference type="SMART" id="SM00849"/>
    </source>
</evidence>
<dbReference type="Proteomes" id="UP000245444">
    <property type="component" value="Chromosome"/>
</dbReference>
<dbReference type="GO" id="GO:0016787">
    <property type="term" value="F:hydrolase activity"/>
    <property type="evidence" value="ECO:0007669"/>
    <property type="project" value="UniProtKB-KW"/>
</dbReference>
<dbReference type="EMBL" id="CP029553">
    <property type="protein sequence ID" value="AWN49967.1"/>
    <property type="molecule type" value="Genomic_DNA"/>
</dbReference>
<keyword evidence="2" id="KW-0378">Hydrolase</keyword>
<dbReference type="KEGG" id="mtea:DK419_09885"/>
<feature type="domain" description="Metallo-beta-lactamase" evidence="1">
    <location>
        <begin position="36"/>
        <end position="211"/>
    </location>
</feature>
<evidence type="ECO:0000313" key="2">
    <source>
        <dbReference type="EMBL" id="AWN49967.1"/>
    </source>
</evidence>
<dbReference type="Pfam" id="PF12706">
    <property type="entry name" value="Lactamase_B_2"/>
    <property type="match status" value="1"/>
</dbReference>
<dbReference type="InterPro" id="IPR036866">
    <property type="entry name" value="RibonucZ/Hydroxyglut_hydro"/>
</dbReference>
<dbReference type="CDD" id="cd07715">
    <property type="entry name" value="TaR3-like_MBL-fold"/>
    <property type="match status" value="1"/>
</dbReference>
<dbReference type="PANTHER" id="PTHR42663">
    <property type="entry name" value="HYDROLASE C777.06C-RELATED-RELATED"/>
    <property type="match status" value="1"/>
</dbReference>
<gene>
    <name evidence="2" type="ORF">DK419_09885</name>
</gene>
<name>A0A2U8WV38_9HYPH</name>
<dbReference type="SUPFAM" id="SSF56281">
    <property type="entry name" value="Metallo-hydrolase/oxidoreductase"/>
    <property type="match status" value="1"/>
</dbReference>
<reference evidence="2 3" key="1">
    <citation type="submission" date="2018-05" db="EMBL/GenBank/DDBJ databases">
        <title>Complete Genome Sequence of Methylobacterium sp. 17Sr1-28.</title>
        <authorList>
            <person name="Srinivasan S."/>
        </authorList>
    </citation>
    <scope>NUCLEOTIDE SEQUENCE [LARGE SCALE GENOMIC DNA]</scope>
    <source>
        <strain evidence="2 3">17Sr1-28</strain>
    </source>
</reference>
<dbReference type="SMART" id="SM00849">
    <property type="entry name" value="Lactamase_B"/>
    <property type="match status" value="1"/>
</dbReference>
<protein>
    <submittedName>
        <fullName evidence="2">MBL fold metallo-hydrolase</fullName>
    </submittedName>
</protein>
<dbReference type="InterPro" id="IPR001279">
    <property type="entry name" value="Metallo-B-lactamas"/>
</dbReference>
<dbReference type="OrthoDB" id="9803916at2"/>
<sequence>MTTRGPLMEAGLTLRFWGVRGSTCASGPEFVEFGGHTPCVEVRCGERLFVIDAGTGINALGAHHRDRLPQRVDLLLSHLHLDHVGGLPFLKPAVLDPTREIHTWCGNLDGQSAAEPLDRLFSPPLFPITLDMFPARFVHHGFRAGESLTFPDGAVVDTIPLQHPQGATGYRFRHGGRTACYISDLEHSEPWPDPALLDFVRGSDLVVYDGMFTQGEYPSCRGWGHSTWQKGVELCQAGEVGRLAIVHLYPQHTDALLRELEVQMQAEMPGAFVARERQEISFTAVTAAESPRRRRAARIAAMA</sequence>
<keyword evidence="3" id="KW-1185">Reference proteome</keyword>
<proteinExistence type="predicted"/>
<evidence type="ECO:0000313" key="3">
    <source>
        <dbReference type="Proteomes" id="UP000245444"/>
    </source>
</evidence>
<dbReference type="Gene3D" id="3.60.15.10">
    <property type="entry name" value="Ribonuclease Z/Hydroxyacylglutathione hydrolase-like"/>
    <property type="match status" value="1"/>
</dbReference>